<feature type="non-terminal residue" evidence="2">
    <location>
        <position position="75"/>
    </location>
</feature>
<sequence>NSCSNTIHYQKLDEMGIADENDDGGKSGDSRNVNGCTNVMNEKEIKSESDETNDPGDGYQDGIRESNGYEISRSG</sequence>
<accession>A0A9N9DRS2</accession>
<keyword evidence="3" id="KW-1185">Reference proteome</keyword>
<dbReference type="AlphaFoldDB" id="A0A9N9DRS2"/>
<dbReference type="Proteomes" id="UP000789396">
    <property type="component" value="Unassembled WGS sequence"/>
</dbReference>
<dbReference type="EMBL" id="CAJVPZ010013587">
    <property type="protein sequence ID" value="CAG8650032.1"/>
    <property type="molecule type" value="Genomic_DNA"/>
</dbReference>
<dbReference type="OrthoDB" id="10547209at2759"/>
<proteinExistence type="predicted"/>
<protein>
    <submittedName>
        <fullName evidence="2">16428_t:CDS:1</fullName>
    </submittedName>
</protein>
<evidence type="ECO:0000313" key="2">
    <source>
        <dbReference type="EMBL" id="CAG8650032.1"/>
    </source>
</evidence>
<organism evidence="2 3">
    <name type="scientific">Racocetra fulgida</name>
    <dbReference type="NCBI Taxonomy" id="60492"/>
    <lineage>
        <taxon>Eukaryota</taxon>
        <taxon>Fungi</taxon>
        <taxon>Fungi incertae sedis</taxon>
        <taxon>Mucoromycota</taxon>
        <taxon>Glomeromycotina</taxon>
        <taxon>Glomeromycetes</taxon>
        <taxon>Diversisporales</taxon>
        <taxon>Gigasporaceae</taxon>
        <taxon>Racocetra</taxon>
    </lineage>
</organism>
<feature type="region of interest" description="Disordered" evidence="1">
    <location>
        <begin position="14"/>
        <end position="75"/>
    </location>
</feature>
<comment type="caution">
    <text evidence="2">The sequence shown here is derived from an EMBL/GenBank/DDBJ whole genome shotgun (WGS) entry which is preliminary data.</text>
</comment>
<gene>
    <name evidence="2" type="ORF">RFULGI_LOCUS8413</name>
</gene>
<evidence type="ECO:0000313" key="3">
    <source>
        <dbReference type="Proteomes" id="UP000789396"/>
    </source>
</evidence>
<evidence type="ECO:0000256" key="1">
    <source>
        <dbReference type="SAM" id="MobiDB-lite"/>
    </source>
</evidence>
<feature type="compositionally biased region" description="Polar residues" evidence="1">
    <location>
        <begin position="30"/>
        <end position="40"/>
    </location>
</feature>
<name>A0A9N9DRS2_9GLOM</name>
<reference evidence="2" key="1">
    <citation type="submission" date="2021-06" db="EMBL/GenBank/DDBJ databases">
        <authorList>
            <person name="Kallberg Y."/>
            <person name="Tangrot J."/>
            <person name="Rosling A."/>
        </authorList>
    </citation>
    <scope>NUCLEOTIDE SEQUENCE</scope>
    <source>
        <strain evidence="2">IN212</strain>
    </source>
</reference>